<keyword evidence="3" id="KW-0378">Hydrolase</keyword>
<evidence type="ECO:0000313" key="4">
    <source>
        <dbReference type="Proteomes" id="UP000231134"/>
    </source>
</evidence>
<keyword evidence="4" id="KW-1185">Reference proteome</keyword>
<reference evidence="3 4" key="1">
    <citation type="submission" date="2017-11" db="EMBL/GenBank/DDBJ databases">
        <title>Animal gut microbial communities from fecal samples from Wisconsin, USA.</title>
        <authorList>
            <person name="Neumann A."/>
        </authorList>
    </citation>
    <scope>NUCLEOTIDE SEQUENCE [LARGE SCALE GENOMIC DNA]</scope>
    <source>
        <strain evidence="3 4">UWS3</strain>
    </source>
</reference>
<dbReference type="PROSITE" id="PS50164">
    <property type="entry name" value="GIY_YIG"/>
    <property type="match status" value="1"/>
</dbReference>
<comment type="caution">
    <text evidence="3">The sequence shown here is derived from an EMBL/GenBank/DDBJ whole genome shotgun (WGS) entry which is preliminary data.</text>
</comment>
<dbReference type="PANTHER" id="PTHR34477:SF1">
    <property type="entry name" value="UPF0213 PROTEIN YHBQ"/>
    <property type="match status" value="1"/>
</dbReference>
<keyword evidence="3" id="KW-0540">Nuclease</keyword>
<dbReference type="SUPFAM" id="SSF82771">
    <property type="entry name" value="GIY-YIG endonuclease"/>
    <property type="match status" value="1"/>
</dbReference>
<sequence>MSHYVYMLLCKGDRIYTGYATDVQKRFEAHKSGKGAKFTKAFPPEKILKVFELKTKHDAMRLEFLIKRQPLEIKKACIELAEGTLPAFFPEA</sequence>
<dbReference type="Proteomes" id="UP000231134">
    <property type="component" value="Unassembled WGS sequence"/>
</dbReference>
<evidence type="ECO:0000259" key="2">
    <source>
        <dbReference type="PROSITE" id="PS50164"/>
    </source>
</evidence>
<comment type="similarity">
    <text evidence="1">Belongs to the UPF0213 family.</text>
</comment>
<keyword evidence="3" id="KW-0255">Endonuclease</keyword>
<dbReference type="PANTHER" id="PTHR34477">
    <property type="entry name" value="UPF0213 PROTEIN YHBQ"/>
    <property type="match status" value="1"/>
</dbReference>
<dbReference type="InterPro" id="IPR035901">
    <property type="entry name" value="GIY-YIG_endonuc_sf"/>
</dbReference>
<dbReference type="OrthoDB" id="9797095at2"/>
<evidence type="ECO:0000313" key="3">
    <source>
        <dbReference type="EMBL" id="PJJ41734.1"/>
    </source>
</evidence>
<dbReference type="AlphaFoldDB" id="A0A2M9A7P7"/>
<proteinExistence type="inferred from homology"/>
<dbReference type="GO" id="GO:0004519">
    <property type="term" value="F:endonuclease activity"/>
    <property type="evidence" value="ECO:0007669"/>
    <property type="project" value="UniProtKB-KW"/>
</dbReference>
<dbReference type="InterPro" id="IPR050190">
    <property type="entry name" value="UPF0213_domain"/>
</dbReference>
<dbReference type="CDD" id="cd10456">
    <property type="entry name" value="GIY-YIG_UPF0213"/>
    <property type="match status" value="1"/>
</dbReference>
<feature type="domain" description="GIY-YIG" evidence="2">
    <location>
        <begin position="1"/>
        <end position="79"/>
    </location>
</feature>
<gene>
    <name evidence="3" type="ORF">BGX16_1728</name>
</gene>
<name>A0A2M9A7P7_9BACT</name>
<protein>
    <submittedName>
        <fullName evidence="3">Putative endonuclease</fullName>
    </submittedName>
</protein>
<accession>A0A2M9A7P7</accession>
<dbReference type="Gene3D" id="3.40.1440.10">
    <property type="entry name" value="GIY-YIG endonuclease"/>
    <property type="match status" value="1"/>
</dbReference>
<dbReference type="RefSeq" id="WP_100425671.1">
    <property type="nucleotide sequence ID" value="NZ_JAQXKX010000034.1"/>
</dbReference>
<dbReference type="Pfam" id="PF01541">
    <property type="entry name" value="GIY-YIG"/>
    <property type="match status" value="1"/>
</dbReference>
<evidence type="ECO:0000256" key="1">
    <source>
        <dbReference type="ARBA" id="ARBA00007435"/>
    </source>
</evidence>
<dbReference type="InterPro" id="IPR000305">
    <property type="entry name" value="GIY-YIG_endonuc"/>
</dbReference>
<dbReference type="EMBL" id="PGEX01000001">
    <property type="protein sequence ID" value="PJJ41734.1"/>
    <property type="molecule type" value="Genomic_DNA"/>
</dbReference>
<organism evidence="3 4">
    <name type="scientific">Hallerella succinigenes</name>
    <dbReference type="NCBI Taxonomy" id="1896222"/>
    <lineage>
        <taxon>Bacteria</taxon>
        <taxon>Pseudomonadati</taxon>
        <taxon>Fibrobacterota</taxon>
        <taxon>Fibrobacteria</taxon>
        <taxon>Fibrobacterales</taxon>
        <taxon>Fibrobacteraceae</taxon>
        <taxon>Hallerella</taxon>
    </lineage>
</organism>